<feature type="transmembrane region" description="Helical" evidence="8">
    <location>
        <begin position="439"/>
        <end position="458"/>
    </location>
</feature>
<feature type="transmembrane region" description="Helical" evidence="8">
    <location>
        <begin position="351"/>
        <end position="371"/>
    </location>
</feature>
<protein>
    <recommendedName>
        <fullName evidence="9">ArnT-like N-terminal domain-containing protein</fullName>
    </recommendedName>
</protein>
<keyword evidence="3" id="KW-0328">Glycosyltransferase</keyword>
<dbReference type="GO" id="GO:0005886">
    <property type="term" value="C:plasma membrane"/>
    <property type="evidence" value="ECO:0007669"/>
    <property type="project" value="UniProtKB-SubCell"/>
</dbReference>
<keyword evidence="7 8" id="KW-0472">Membrane</keyword>
<evidence type="ECO:0000256" key="2">
    <source>
        <dbReference type="ARBA" id="ARBA00022475"/>
    </source>
</evidence>
<evidence type="ECO:0000256" key="7">
    <source>
        <dbReference type="ARBA" id="ARBA00023136"/>
    </source>
</evidence>
<evidence type="ECO:0000256" key="6">
    <source>
        <dbReference type="ARBA" id="ARBA00022989"/>
    </source>
</evidence>
<feature type="transmembrane region" description="Helical" evidence="8">
    <location>
        <begin position="140"/>
        <end position="160"/>
    </location>
</feature>
<dbReference type="GO" id="GO:0016763">
    <property type="term" value="F:pentosyltransferase activity"/>
    <property type="evidence" value="ECO:0007669"/>
    <property type="project" value="TreeGrafter"/>
</dbReference>
<dbReference type="GO" id="GO:0006493">
    <property type="term" value="P:protein O-linked glycosylation"/>
    <property type="evidence" value="ECO:0007669"/>
    <property type="project" value="InterPro"/>
</dbReference>
<keyword evidence="4" id="KW-0808">Transferase</keyword>
<comment type="subcellular location">
    <subcellularLocation>
        <location evidence="1">Cell membrane</location>
        <topology evidence="1">Multi-pass membrane protein</topology>
    </subcellularLocation>
</comment>
<dbReference type="Pfam" id="PF02366">
    <property type="entry name" value="PMT"/>
    <property type="match status" value="1"/>
</dbReference>
<dbReference type="GO" id="GO:0009103">
    <property type="term" value="P:lipopolysaccharide biosynthetic process"/>
    <property type="evidence" value="ECO:0007669"/>
    <property type="project" value="UniProtKB-ARBA"/>
</dbReference>
<feature type="transmembrane region" description="Helical" evidence="8">
    <location>
        <begin position="413"/>
        <end position="432"/>
    </location>
</feature>
<feature type="transmembrane region" description="Helical" evidence="8">
    <location>
        <begin position="274"/>
        <end position="294"/>
    </location>
</feature>
<feature type="domain" description="ArnT-like N-terminal" evidence="9">
    <location>
        <begin position="141"/>
        <end position="307"/>
    </location>
</feature>
<feature type="transmembrane region" description="Helical" evidence="8">
    <location>
        <begin position="196"/>
        <end position="214"/>
    </location>
</feature>
<proteinExistence type="predicted"/>
<organism evidence="10">
    <name type="scientific">uncultured Chloroflexia bacterium</name>
    <dbReference type="NCBI Taxonomy" id="1672391"/>
    <lineage>
        <taxon>Bacteria</taxon>
        <taxon>Bacillati</taxon>
        <taxon>Chloroflexota</taxon>
        <taxon>Chloroflexia</taxon>
        <taxon>environmental samples</taxon>
    </lineage>
</organism>
<evidence type="ECO:0000256" key="3">
    <source>
        <dbReference type="ARBA" id="ARBA00022676"/>
    </source>
</evidence>
<dbReference type="InterPro" id="IPR003342">
    <property type="entry name" value="ArnT-like_N"/>
</dbReference>
<accession>A0A6J4J3X0</accession>
<feature type="transmembrane region" description="Helical" evidence="8">
    <location>
        <begin position="383"/>
        <end position="407"/>
    </location>
</feature>
<evidence type="ECO:0000256" key="4">
    <source>
        <dbReference type="ARBA" id="ARBA00022679"/>
    </source>
</evidence>
<dbReference type="GO" id="GO:0000030">
    <property type="term" value="F:mannosyltransferase activity"/>
    <property type="evidence" value="ECO:0007669"/>
    <property type="project" value="InterPro"/>
</dbReference>
<keyword evidence="5 8" id="KW-0812">Transmembrane</keyword>
<feature type="transmembrane region" description="Helical" evidence="8">
    <location>
        <begin position="234"/>
        <end position="267"/>
    </location>
</feature>
<reference evidence="10" key="1">
    <citation type="submission" date="2020-02" db="EMBL/GenBank/DDBJ databases">
        <authorList>
            <person name="Meier V. D."/>
        </authorList>
    </citation>
    <scope>NUCLEOTIDE SEQUENCE</scope>
    <source>
        <strain evidence="10">AVDCRST_MAG26</strain>
    </source>
</reference>
<name>A0A6J4J3X0_9CHLR</name>
<dbReference type="EMBL" id="CADCTK010000623">
    <property type="protein sequence ID" value="CAA9268232.1"/>
    <property type="molecule type" value="Genomic_DNA"/>
</dbReference>
<evidence type="ECO:0000259" key="9">
    <source>
        <dbReference type="Pfam" id="PF02366"/>
    </source>
</evidence>
<dbReference type="AlphaFoldDB" id="A0A6J4J3X0"/>
<dbReference type="PANTHER" id="PTHR33908">
    <property type="entry name" value="MANNOSYLTRANSFERASE YKCB-RELATED"/>
    <property type="match status" value="1"/>
</dbReference>
<feature type="transmembrane region" description="Helical" evidence="8">
    <location>
        <begin position="166"/>
        <end position="184"/>
    </location>
</feature>
<evidence type="ECO:0000256" key="8">
    <source>
        <dbReference type="SAM" id="Phobius"/>
    </source>
</evidence>
<evidence type="ECO:0000256" key="5">
    <source>
        <dbReference type="ARBA" id="ARBA00022692"/>
    </source>
</evidence>
<dbReference type="InterPro" id="IPR050297">
    <property type="entry name" value="LipidA_mod_glycosyltrf_83"/>
</dbReference>
<evidence type="ECO:0000256" key="1">
    <source>
        <dbReference type="ARBA" id="ARBA00004651"/>
    </source>
</evidence>
<keyword evidence="2" id="KW-1003">Cell membrane</keyword>
<evidence type="ECO:0000313" key="10">
    <source>
        <dbReference type="EMBL" id="CAA9268232.1"/>
    </source>
</evidence>
<dbReference type="PANTHER" id="PTHR33908:SF11">
    <property type="entry name" value="MEMBRANE PROTEIN"/>
    <property type="match status" value="1"/>
</dbReference>
<sequence length="614" mass="67310">MPAPRVVRWAAVWPRSRWAPSAVLMLYLGLGLLWLFEVPLGEGPDEPAHVAYAFFLAREGRLPAPGDEQTMQFLAGESHQPPLAYALMQPLVAALPPEKLVVPLYGNPYFRWSGGEAANAYLHPLMEQTEWRDTFARWRVLRLQSVMLGAVSVALCYITARLVWPGDAWLALGAMALVAFNPQWIFHHALVSNDPLLITLGSLLITLSVAIARQEDEDMGGGRAWWQRFIRHPWAMPLACGVVLGCMLLTKQSGAALLPVPVLAIVLGTPRGRWLPGIALLLLAAGAIAGWWYARNWRLFGDPAGLAAFQTNFMDGTFDPANVAAWREGGWNLLQSSWGMFGWMTIALPEGYYTIIRTMLVIALIGIVASVGRRAWDGQAGTAAVLGMAALCMMAWVILFAVAARTVGWPGRYLFPAAPALAAGLVIGLTYALPRRAGVLALVLVSGVLTAALPPTVVRAAYRTPAVREVDAPREGPYARFDFGWKRAFELHDATLERRARTGETLSVGLTWRLVERVDRPWSVFVHVVDAQETVVAKIDALPLQGRLPTDGWAPGDWYRDQHEVSLVGVSPGSYRVWVGLFDPVRGDRLGVYDNRGVLRGDLVDLGVIQVEGD</sequence>
<gene>
    <name evidence="10" type="ORF">AVDCRST_MAG26-2679</name>
</gene>
<keyword evidence="6 8" id="KW-1133">Transmembrane helix</keyword>